<protein>
    <recommendedName>
        <fullName evidence="4">TAP42-like protein</fullName>
    </recommendedName>
</protein>
<dbReference type="GO" id="GO:0005829">
    <property type="term" value="C:cytosol"/>
    <property type="evidence" value="ECO:0007669"/>
    <property type="project" value="TreeGrafter"/>
</dbReference>
<accession>A0A8H7UED2</accession>
<evidence type="ECO:0000313" key="2">
    <source>
        <dbReference type="EMBL" id="KAG2176828.1"/>
    </source>
</evidence>
<keyword evidence="3" id="KW-1185">Reference proteome</keyword>
<sequence>MESLSLSELFNRGQGVYLSLKESRMASADPQFQGQVEEGIAYLEKASDLVQRLGIFSENEILEDINVNDLRFLLVNAYLGGLVLQRTGGNRKDILDLAKKYLVEFVHTCEVHQVISPVDAKLFKRFQDNDDAIPNLNVATSREQKIDRYKREKETEAKINELQETLEKSGSGEGDLDVEDIERDLVMSLVQFQILKSLEHLQSIDQEYVMVLEMEKMRERAARGDTSDQRSPQPRMDPRNATGPLLSKTGTPLRPFIITSKRQELKDQVFRPGWALPTMTIDEYLQQEEERGNHIKGGGKDQPKKPEIDDNDFEALDAETMKARDWDVYKEDNPKGWGMSIKFIESI</sequence>
<feature type="region of interest" description="Disordered" evidence="1">
    <location>
        <begin position="220"/>
        <end position="252"/>
    </location>
</feature>
<dbReference type="PANTHER" id="PTHR10933">
    <property type="entry name" value="IMMUNOGLOBULIN-BINDING PROTEIN 1"/>
    <property type="match status" value="1"/>
</dbReference>
<comment type="caution">
    <text evidence="2">The sequence shown here is derived from an EMBL/GenBank/DDBJ whole genome shotgun (WGS) entry which is preliminary data.</text>
</comment>
<dbReference type="GO" id="GO:0009966">
    <property type="term" value="P:regulation of signal transduction"/>
    <property type="evidence" value="ECO:0007669"/>
    <property type="project" value="InterPro"/>
</dbReference>
<evidence type="ECO:0008006" key="4">
    <source>
        <dbReference type="Google" id="ProtNLM"/>
    </source>
</evidence>
<dbReference type="InterPro" id="IPR038511">
    <property type="entry name" value="TAP42/TAP46-like_sf"/>
</dbReference>
<dbReference type="Proteomes" id="UP000612746">
    <property type="component" value="Unassembled WGS sequence"/>
</dbReference>
<reference evidence="2" key="1">
    <citation type="submission" date="2020-12" db="EMBL/GenBank/DDBJ databases">
        <title>Metabolic potential, ecology and presence of endohyphal bacteria is reflected in genomic diversity of Mucoromycotina.</title>
        <authorList>
            <person name="Muszewska A."/>
            <person name="Okrasinska A."/>
            <person name="Steczkiewicz K."/>
            <person name="Drgas O."/>
            <person name="Orlowska M."/>
            <person name="Perlinska-Lenart U."/>
            <person name="Aleksandrzak-Piekarczyk T."/>
            <person name="Szatraj K."/>
            <person name="Zielenkiewicz U."/>
            <person name="Pilsyk S."/>
            <person name="Malc E."/>
            <person name="Mieczkowski P."/>
            <person name="Kruszewska J.S."/>
            <person name="Biernat P."/>
            <person name="Pawlowska J."/>
        </authorList>
    </citation>
    <scope>NUCLEOTIDE SEQUENCE</scope>
    <source>
        <strain evidence="2">WA0000051536</strain>
    </source>
</reference>
<dbReference type="GO" id="GO:0051721">
    <property type="term" value="F:protein phosphatase 2A binding"/>
    <property type="evidence" value="ECO:0007669"/>
    <property type="project" value="TreeGrafter"/>
</dbReference>
<name>A0A8H7UED2_9FUNG</name>
<dbReference type="OrthoDB" id="10261753at2759"/>
<dbReference type="EMBL" id="JAEPRA010000013">
    <property type="protein sequence ID" value="KAG2176828.1"/>
    <property type="molecule type" value="Genomic_DNA"/>
</dbReference>
<proteinExistence type="predicted"/>
<evidence type="ECO:0000313" key="3">
    <source>
        <dbReference type="Proteomes" id="UP000612746"/>
    </source>
</evidence>
<dbReference type="GO" id="GO:0035303">
    <property type="term" value="P:regulation of dephosphorylation"/>
    <property type="evidence" value="ECO:0007669"/>
    <property type="project" value="TreeGrafter"/>
</dbReference>
<dbReference type="Gene3D" id="1.25.40.540">
    <property type="entry name" value="TAP42-like family"/>
    <property type="match status" value="1"/>
</dbReference>
<dbReference type="AlphaFoldDB" id="A0A8H7UED2"/>
<dbReference type="Pfam" id="PF04177">
    <property type="entry name" value="TAP42"/>
    <property type="match status" value="1"/>
</dbReference>
<evidence type="ECO:0000256" key="1">
    <source>
        <dbReference type="SAM" id="MobiDB-lite"/>
    </source>
</evidence>
<organism evidence="2 3">
    <name type="scientific">Umbelopsis vinacea</name>
    <dbReference type="NCBI Taxonomy" id="44442"/>
    <lineage>
        <taxon>Eukaryota</taxon>
        <taxon>Fungi</taxon>
        <taxon>Fungi incertae sedis</taxon>
        <taxon>Mucoromycota</taxon>
        <taxon>Mucoromycotina</taxon>
        <taxon>Umbelopsidomycetes</taxon>
        <taxon>Umbelopsidales</taxon>
        <taxon>Umbelopsidaceae</taxon>
        <taxon>Umbelopsis</taxon>
    </lineage>
</organism>
<dbReference type="PANTHER" id="PTHR10933:SF9">
    <property type="entry name" value="IMMUNOGLOBULIN-BINDING PROTEIN 1"/>
    <property type="match status" value="1"/>
</dbReference>
<dbReference type="InterPro" id="IPR007304">
    <property type="entry name" value="TAP46-like"/>
</dbReference>
<gene>
    <name evidence="2" type="ORF">INT44_007492</name>
</gene>